<accession>A0A2N9L7G3</accession>
<dbReference type="Gene3D" id="3.40.50.2000">
    <property type="entry name" value="Glycogen Phosphorylase B"/>
    <property type="match status" value="2"/>
</dbReference>
<feature type="region of interest" description="Disordered" evidence="1">
    <location>
        <begin position="368"/>
        <end position="392"/>
    </location>
</feature>
<evidence type="ECO:0000259" key="2">
    <source>
        <dbReference type="Pfam" id="PF13439"/>
    </source>
</evidence>
<organism evidence="3 4">
    <name type="scientific">Candidatus Sulfuritelmatomonas gaucii</name>
    <dbReference type="NCBI Taxonomy" id="2043161"/>
    <lineage>
        <taxon>Bacteria</taxon>
        <taxon>Pseudomonadati</taxon>
        <taxon>Acidobacteriota</taxon>
        <taxon>Terriglobia</taxon>
        <taxon>Terriglobales</taxon>
        <taxon>Acidobacteriaceae</taxon>
        <taxon>Candidatus Sulfuritelmatomonas</taxon>
    </lineage>
</organism>
<evidence type="ECO:0000256" key="1">
    <source>
        <dbReference type="SAM" id="MobiDB-lite"/>
    </source>
</evidence>
<dbReference type="EMBL" id="OKRB01000078">
    <property type="protein sequence ID" value="SPE19209.1"/>
    <property type="molecule type" value="Genomic_DNA"/>
</dbReference>
<gene>
    <name evidence="3" type="ORF">SBA5_220055</name>
</gene>
<dbReference type="InterPro" id="IPR028098">
    <property type="entry name" value="Glyco_trans_4-like_N"/>
</dbReference>
<dbReference type="Pfam" id="PF13439">
    <property type="entry name" value="Glyco_transf_4"/>
    <property type="match status" value="1"/>
</dbReference>
<dbReference type="SUPFAM" id="SSF53756">
    <property type="entry name" value="UDP-Glycosyltransferase/glycogen phosphorylase"/>
    <property type="match status" value="1"/>
</dbReference>
<sequence>MTQSNELVRAPLTRNPGESVVQRVRLLLLIPRLGGGGAQHVIALLGKNLSQEKYEIHLGLVAADEADSATLPPWLKVHALGARRVRNGAVPLLRLVWRLRPHVILSGAAEVNFLALLLRPLFPPGTSVLVRQNGTVSLALIYGGVPRYTRWGYRLLYPHANRVICQSRAMADDLTRTLKLDGEKITVLPNPVDLEQIRAAMQAPSARMGPGPHLLAVGRLSHEKGFDLLLNALATVRKVHPGADLIIAGEGRDEPELKELCRALFLESAVSFVGYVVPVYAFFPGATLFVHSSRYEGMPNSLLEAAAAGLPLVATPASEGIVDLLRGQPGAWLAPEITAESLAATLLTALETLEPGKRYRRSFFPSFDDAPAREDACSLESDTPATDSQMSR</sequence>
<reference evidence="4" key="1">
    <citation type="submission" date="2018-02" db="EMBL/GenBank/DDBJ databases">
        <authorList>
            <person name="Hausmann B."/>
        </authorList>
    </citation>
    <scope>NUCLEOTIDE SEQUENCE [LARGE SCALE GENOMIC DNA]</scope>
    <source>
        <strain evidence="4">Peat soil MAG SbA5</strain>
    </source>
</reference>
<dbReference type="CDD" id="cd03811">
    <property type="entry name" value="GT4_GT28_WabH-like"/>
    <property type="match status" value="1"/>
</dbReference>
<feature type="domain" description="Glycosyltransferase subfamily 4-like N-terminal" evidence="2">
    <location>
        <begin position="36"/>
        <end position="196"/>
    </location>
</feature>
<protein>
    <recommendedName>
        <fullName evidence="2">Glycosyltransferase subfamily 4-like N-terminal domain-containing protein</fullName>
    </recommendedName>
</protein>
<dbReference type="Pfam" id="PF13692">
    <property type="entry name" value="Glyco_trans_1_4"/>
    <property type="match status" value="1"/>
</dbReference>
<feature type="compositionally biased region" description="Polar residues" evidence="1">
    <location>
        <begin position="380"/>
        <end position="392"/>
    </location>
</feature>
<evidence type="ECO:0000313" key="4">
    <source>
        <dbReference type="Proteomes" id="UP000239735"/>
    </source>
</evidence>
<dbReference type="GO" id="GO:0016757">
    <property type="term" value="F:glycosyltransferase activity"/>
    <property type="evidence" value="ECO:0007669"/>
    <property type="project" value="UniProtKB-ARBA"/>
</dbReference>
<dbReference type="PANTHER" id="PTHR12526">
    <property type="entry name" value="GLYCOSYLTRANSFERASE"/>
    <property type="match status" value="1"/>
</dbReference>
<proteinExistence type="predicted"/>
<name>A0A2N9L7G3_9BACT</name>
<dbReference type="Proteomes" id="UP000239735">
    <property type="component" value="Unassembled WGS sequence"/>
</dbReference>
<evidence type="ECO:0000313" key="3">
    <source>
        <dbReference type="EMBL" id="SPE19209.1"/>
    </source>
</evidence>
<dbReference type="AlphaFoldDB" id="A0A2N9L7G3"/>